<dbReference type="OrthoDB" id="2821191at2759"/>
<dbReference type="InterPro" id="IPR016181">
    <property type="entry name" value="Acyl_CoA_acyltransferase"/>
</dbReference>
<comment type="caution">
    <text evidence="2">The sequence shown here is derived from an EMBL/GenBank/DDBJ whole genome shotgun (WGS) entry which is preliminary data.</text>
</comment>
<reference evidence="2" key="1">
    <citation type="submission" date="2021-02" db="EMBL/GenBank/DDBJ databases">
        <title>Genome sequence Cadophora malorum strain M34.</title>
        <authorList>
            <person name="Stefanovic E."/>
            <person name="Vu D."/>
            <person name="Scully C."/>
            <person name="Dijksterhuis J."/>
            <person name="Roader J."/>
            <person name="Houbraken J."/>
        </authorList>
    </citation>
    <scope>NUCLEOTIDE SEQUENCE</scope>
    <source>
        <strain evidence="2">M34</strain>
    </source>
</reference>
<dbReference type="PROSITE" id="PS51186">
    <property type="entry name" value="GNAT"/>
    <property type="match status" value="1"/>
</dbReference>
<dbReference type="Gene3D" id="3.40.630.30">
    <property type="match status" value="1"/>
</dbReference>
<dbReference type="AlphaFoldDB" id="A0A8H7TLD9"/>
<dbReference type="GO" id="GO:0016747">
    <property type="term" value="F:acyltransferase activity, transferring groups other than amino-acyl groups"/>
    <property type="evidence" value="ECO:0007669"/>
    <property type="project" value="InterPro"/>
</dbReference>
<accession>A0A8H7TLD9</accession>
<dbReference type="InterPro" id="IPR000182">
    <property type="entry name" value="GNAT_dom"/>
</dbReference>
<protein>
    <recommendedName>
        <fullName evidence="1">N-acetyltransferase domain-containing protein</fullName>
    </recommendedName>
</protein>
<gene>
    <name evidence="2" type="ORF">IFR04_005804</name>
</gene>
<sequence>MSTLASPKILVREASSSLGDVDFIVSAFDSTLPYLQSIGSGEQWGATPFFEREGFLQETFESVARSEKYAKTRSGQQISVLIAEVECPDGIPDEPHSRVDEDGRRLVAVGTATVRGEWFPEYLTKQKSFDRVEMRDFLYIEVMVTHHRMGLAIKGAGATLMKNILKYARNEGKKVLYVDGWAGNDRKLIHYYERQGFQVVGDFSFPRKSGLIWLGTLLKMDIRTGAD</sequence>
<keyword evidence="3" id="KW-1185">Reference proteome</keyword>
<dbReference type="Proteomes" id="UP000664132">
    <property type="component" value="Unassembled WGS sequence"/>
</dbReference>
<evidence type="ECO:0000259" key="1">
    <source>
        <dbReference type="PROSITE" id="PS51186"/>
    </source>
</evidence>
<feature type="domain" description="N-acetyltransferase" evidence="1">
    <location>
        <begin position="58"/>
        <end position="223"/>
    </location>
</feature>
<dbReference type="Pfam" id="PF00583">
    <property type="entry name" value="Acetyltransf_1"/>
    <property type="match status" value="1"/>
</dbReference>
<evidence type="ECO:0000313" key="2">
    <source>
        <dbReference type="EMBL" id="KAG4421041.1"/>
    </source>
</evidence>
<dbReference type="EMBL" id="JAFJYH010000072">
    <property type="protein sequence ID" value="KAG4421041.1"/>
    <property type="molecule type" value="Genomic_DNA"/>
</dbReference>
<proteinExistence type="predicted"/>
<organism evidence="2 3">
    <name type="scientific">Cadophora malorum</name>
    <dbReference type="NCBI Taxonomy" id="108018"/>
    <lineage>
        <taxon>Eukaryota</taxon>
        <taxon>Fungi</taxon>
        <taxon>Dikarya</taxon>
        <taxon>Ascomycota</taxon>
        <taxon>Pezizomycotina</taxon>
        <taxon>Leotiomycetes</taxon>
        <taxon>Helotiales</taxon>
        <taxon>Ploettnerulaceae</taxon>
        <taxon>Cadophora</taxon>
    </lineage>
</organism>
<name>A0A8H7TLD9_9HELO</name>
<evidence type="ECO:0000313" key="3">
    <source>
        <dbReference type="Proteomes" id="UP000664132"/>
    </source>
</evidence>
<dbReference type="SUPFAM" id="SSF55729">
    <property type="entry name" value="Acyl-CoA N-acyltransferases (Nat)"/>
    <property type="match status" value="1"/>
</dbReference>